<dbReference type="InterPro" id="IPR051713">
    <property type="entry name" value="T-cell_Activation_Regulation"/>
</dbReference>
<sequence length="233" mass="25786">MKNRIRFLFVIISTLYLMSTGDDPAVHNVQGIVGGSVKMSCELQHSHIVNGLYFQKKVNGQQVFINGFYSKEVPVPDEYKNRTTVNKMDLSVEMFELSPADQGEYTCITFSSNDSYKKEIKFHLTVTANYSVPIITFSCCGSDPADHNCVIGCSSSGGYPRSNVTWGVVGADMRSLQKSEGDPVFTQDRDSLLWNVSHVVTLNCNRMPNTWITCSVGGVVSHAVSIHIQIISN</sequence>
<accession>A0A7J6ASN5</accession>
<keyword evidence="3" id="KW-0812">Transmembrane</keyword>
<dbReference type="GO" id="GO:0009897">
    <property type="term" value="C:external side of plasma membrane"/>
    <property type="evidence" value="ECO:0007669"/>
    <property type="project" value="TreeGrafter"/>
</dbReference>
<organism evidence="13 14">
    <name type="scientific">Ameiurus melas</name>
    <name type="common">Black bullhead</name>
    <name type="synonym">Silurus melas</name>
    <dbReference type="NCBI Taxonomy" id="219545"/>
    <lineage>
        <taxon>Eukaryota</taxon>
        <taxon>Metazoa</taxon>
        <taxon>Chordata</taxon>
        <taxon>Craniata</taxon>
        <taxon>Vertebrata</taxon>
        <taxon>Euteleostomi</taxon>
        <taxon>Actinopterygii</taxon>
        <taxon>Neopterygii</taxon>
        <taxon>Teleostei</taxon>
        <taxon>Ostariophysi</taxon>
        <taxon>Siluriformes</taxon>
        <taxon>Ictaluridae</taxon>
        <taxon>Ameiurus</taxon>
    </lineage>
</organism>
<evidence type="ECO:0000256" key="2">
    <source>
        <dbReference type="ARBA" id="ARBA00022475"/>
    </source>
</evidence>
<protein>
    <recommendedName>
        <fullName evidence="12">Immunoglobulin V-set domain-containing protein</fullName>
    </recommendedName>
</protein>
<dbReference type="GO" id="GO:0007166">
    <property type="term" value="P:cell surface receptor signaling pathway"/>
    <property type="evidence" value="ECO:0007669"/>
    <property type="project" value="TreeGrafter"/>
</dbReference>
<dbReference type="EMBL" id="JAAGNN010000008">
    <property type="protein sequence ID" value="KAF4085784.1"/>
    <property type="molecule type" value="Genomic_DNA"/>
</dbReference>
<keyword evidence="10" id="KW-0393">Immunoglobulin domain</keyword>
<dbReference type="AlphaFoldDB" id="A0A7J6ASN5"/>
<evidence type="ECO:0000256" key="5">
    <source>
        <dbReference type="ARBA" id="ARBA00022989"/>
    </source>
</evidence>
<dbReference type="PANTHER" id="PTHR25466:SF2">
    <property type="entry name" value="T-LYMPHOCYTE ACTIVATION ANTIGEN CD86"/>
    <property type="match status" value="1"/>
</dbReference>
<keyword evidence="6" id="KW-0472">Membrane</keyword>
<keyword evidence="2" id="KW-1003">Cell membrane</keyword>
<evidence type="ECO:0000256" key="10">
    <source>
        <dbReference type="ARBA" id="ARBA00023319"/>
    </source>
</evidence>
<evidence type="ECO:0000256" key="3">
    <source>
        <dbReference type="ARBA" id="ARBA00022692"/>
    </source>
</evidence>
<comment type="caution">
    <text evidence="13">The sequence shown here is derived from an EMBL/GenBank/DDBJ whole genome shotgun (WGS) entry which is preliminary data.</text>
</comment>
<feature type="chain" id="PRO_5029822810" description="Immunoglobulin V-set domain-containing protein" evidence="11">
    <location>
        <begin position="22"/>
        <end position="233"/>
    </location>
</feature>
<dbReference type="GO" id="GO:0006955">
    <property type="term" value="P:immune response"/>
    <property type="evidence" value="ECO:0007669"/>
    <property type="project" value="TreeGrafter"/>
</dbReference>
<dbReference type="InterPro" id="IPR013783">
    <property type="entry name" value="Ig-like_fold"/>
</dbReference>
<evidence type="ECO:0000313" key="14">
    <source>
        <dbReference type="Proteomes" id="UP000593565"/>
    </source>
</evidence>
<dbReference type="SMART" id="SM00406">
    <property type="entry name" value="IGv"/>
    <property type="match status" value="1"/>
</dbReference>
<keyword evidence="8" id="KW-0675">Receptor</keyword>
<dbReference type="GO" id="GO:0042102">
    <property type="term" value="P:positive regulation of T cell proliferation"/>
    <property type="evidence" value="ECO:0007669"/>
    <property type="project" value="TreeGrafter"/>
</dbReference>
<proteinExistence type="predicted"/>
<dbReference type="PANTHER" id="PTHR25466">
    <property type="entry name" value="T-LYMPHOCYTE ACTIVATION ANTIGEN"/>
    <property type="match status" value="1"/>
</dbReference>
<comment type="subcellular location">
    <subcellularLocation>
        <location evidence="1">Cell membrane</location>
        <topology evidence="1">Single-pass type I membrane protein</topology>
    </subcellularLocation>
</comment>
<keyword evidence="7" id="KW-1015">Disulfide bond</keyword>
<name>A0A7J6ASN5_AMEME</name>
<dbReference type="Proteomes" id="UP000593565">
    <property type="component" value="Unassembled WGS sequence"/>
</dbReference>
<dbReference type="Gene3D" id="2.60.40.10">
    <property type="entry name" value="Immunoglobulins"/>
    <property type="match status" value="2"/>
</dbReference>
<feature type="signal peptide" evidence="11">
    <location>
        <begin position="1"/>
        <end position="21"/>
    </location>
</feature>
<dbReference type="GO" id="GO:0071222">
    <property type="term" value="P:cellular response to lipopolysaccharide"/>
    <property type="evidence" value="ECO:0007669"/>
    <property type="project" value="TreeGrafter"/>
</dbReference>
<gene>
    <name evidence="13" type="ORF">AMELA_G00099150</name>
</gene>
<keyword evidence="5" id="KW-1133">Transmembrane helix</keyword>
<dbReference type="GO" id="GO:0031295">
    <property type="term" value="P:T cell costimulation"/>
    <property type="evidence" value="ECO:0007669"/>
    <property type="project" value="TreeGrafter"/>
</dbReference>
<evidence type="ECO:0000256" key="6">
    <source>
        <dbReference type="ARBA" id="ARBA00023136"/>
    </source>
</evidence>
<evidence type="ECO:0000256" key="8">
    <source>
        <dbReference type="ARBA" id="ARBA00023170"/>
    </source>
</evidence>
<evidence type="ECO:0000256" key="11">
    <source>
        <dbReference type="SAM" id="SignalP"/>
    </source>
</evidence>
<dbReference type="InterPro" id="IPR036179">
    <property type="entry name" value="Ig-like_dom_sf"/>
</dbReference>
<reference evidence="13 14" key="1">
    <citation type="submission" date="2020-02" db="EMBL/GenBank/DDBJ databases">
        <title>A chromosome-scale genome assembly of the black bullhead catfish (Ameiurus melas).</title>
        <authorList>
            <person name="Wen M."/>
            <person name="Zham M."/>
            <person name="Cabau C."/>
            <person name="Klopp C."/>
            <person name="Donnadieu C."/>
            <person name="Roques C."/>
            <person name="Bouchez O."/>
            <person name="Lampietro C."/>
            <person name="Jouanno E."/>
            <person name="Herpin A."/>
            <person name="Louis A."/>
            <person name="Berthelot C."/>
            <person name="Parey E."/>
            <person name="Roest-Crollius H."/>
            <person name="Braasch I."/>
            <person name="Postlethwait J."/>
            <person name="Robinson-Rechavi M."/>
            <person name="Echchiki A."/>
            <person name="Begum T."/>
            <person name="Montfort J."/>
            <person name="Schartl M."/>
            <person name="Bobe J."/>
            <person name="Guiguen Y."/>
        </authorList>
    </citation>
    <scope>NUCLEOTIDE SEQUENCE [LARGE SCALE GENOMIC DNA]</scope>
    <source>
        <strain evidence="13">M_S1</strain>
        <tissue evidence="13">Blood</tissue>
    </source>
</reference>
<keyword evidence="4 11" id="KW-0732">Signal</keyword>
<dbReference type="SUPFAM" id="SSF48726">
    <property type="entry name" value="Immunoglobulin"/>
    <property type="match status" value="1"/>
</dbReference>
<evidence type="ECO:0000256" key="9">
    <source>
        <dbReference type="ARBA" id="ARBA00023180"/>
    </source>
</evidence>
<keyword evidence="14" id="KW-1185">Reference proteome</keyword>
<evidence type="ECO:0000259" key="12">
    <source>
        <dbReference type="SMART" id="SM00406"/>
    </source>
</evidence>
<dbReference type="GO" id="GO:0042130">
    <property type="term" value="P:negative regulation of T cell proliferation"/>
    <property type="evidence" value="ECO:0007669"/>
    <property type="project" value="TreeGrafter"/>
</dbReference>
<keyword evidence="9" id="KW-0325">Glycoprotein</keyword>
<evidence type="ECO:0000256" key="7">
    <source>
        <dbReference type="ARBA" id="ARBA00023157"/>
    </source>
</evidence>
<evidence type="ECO:0000313" key="13">
    <source>
        <dbReference type="EMBL" id="KAF4085784.1"/>
    </source>
</evidence>
<dbReference type="InterPro" id="IPR013106">
    <property type="entry name" value="Ig_V-set"/>
</dbReference>
<evidence type="ECO:0000256" key="1">
    <source>
        <dbReference type="ARBA" id="ARBA00004251"/>
    </source>
</evidence>
<feature type="domain" description="Immunoglobulin V-set" evidence="12">
    <location>
        <begin position="36"/>
        <end position="109"/>
    </location>
</feature>
<evidence type="ECO:0000256" key="4">
    <source>
        <dbReference type="ARBA" id="ARBA00022729"/>
    </source>
</evidence>
<dbReference type="Pfam" id="PF07686">
    <property type="entry name" value="V-set"/>
    <property type="match status" value="1"/>
</dbReference>